<evidence type="ECO:0000256" key="1">
    <source>
        <dbReference type="SAM" id="MobiDB-lite"/>
    </source>
</evidence>
<dbReference type="Proteomes" id="UP000637643">
    <property type="component" value="Unassembled WGS sequence"/>
</dbReference>
<keyword evidence="3" id="KW-1185">Reference proteome</keyword>
<reference evidence="2" key="1">
    <citation type="journal article" date="2014" name="Int. J. Syst. Evol. Microbiol.">
        <title>Complete genome sequence of Corynebacterium casei LMG S-19264T (=DSM 44701T), isolated from a smear-ripened cheese.</title>
        <authorList>
            <consortium name="US DOE Joint Genome Institute (JGI-PGF)"/>
            <person name="Walter F."/>
            <person name="Albersmeier A."/>
            <person name="Kalinowski J."/>
            <person name="Ruckert C."/>
        </authorList>
    </citation>
    <scope>NUCLEOTIDE SEQUENCE</scope>
    <source>
        <strain evidence="2">CGMCC 1.16134</strain>
    </source>
</reference>
<organism evidence="2 3">
    <name type="scientific">Paenibacillus albidus</name>
    <dbReference type="NCBI Taxonomy" id="2041023"/>
    <lineage>
        <taxon>Bacteria</taxon>
        <taxon>Bacillati</taxon>
        <taxon>Bacillota</taxon>
        <taxon>Bacilli</taxon>
        <taxon>Bacillales</taxon>
        <taxon>Paenibacillaceae</taxon>
        <taxon>Paenibacillus</taxon>
    </lineage>
</organism>
<proteinExistence type="predicted"/>
<sequence length="81" mass="9050">MLFADNGDNGGLVGRGLEKGRYCGQRSKHSHDNVGSGRDGDDQGERHYQYAADQIRDQHDFSAVGSIRKRSSNRTEQRAKQ</sequence>
<dbReference type="AlphaFoldDB" id="A0A917CUF3"/>
<comment type="caution">
    <text evidence="2">The sequence shown here is derived from an EMBL/GenBank/DDBJ whole genome shotgun (WGS) entry which is preliminary data.</text>
</comment>
<name>A0A917CUF3_9BACL</name>
<gene>
    <name evidence="2" type="ORF">GCM10010912_48410</name>
</gene>
<feature type="region of interest" description="Disordered" evidence="1">
    <location>
        <begin position="1"/>
        <end position="81"/>
    </location>
</feature>
<accession>A0A917CUF3</accession>
<dbReference type="EMBL" id="BMKR01000026">
    <property type="protein sequence ID" value="GGF98004.1"/>
    <property type="molecule type" value="Genomic_DNA"/>
</dbReference>
<reference evidence="2" key="2">
    <citation type="submission" date="2020-09" db="EMBL/GenBank/DDBJ databases">
        <authorList>
            <person name="Sun Q."/>
            <person name="Zhou Y."/>
        </authorList>
    </citation>
    <scope>NUCLEOTIDE SEQUENCE</scope>
    <source>
        <strain evidence="2">CGMCC 1.16134</strain>
    </source>
</reference>
<feature type="compositionally biased region" description="Basic and acidic residues" evidence="1">
    <location>
        <begin position="38"/>
        <end position="60"/>
    </location>
</feature>
<evidence type="ECO:0000313" key="2">
    <source>
        <dbReference type="EMBL" id="GGF98004.1"/>
    </source>
</evidence>
<protein>
    <submittedName>
        <fullName evidence="2">Uncharacterized protein</fullName>
    </submittedName>
</protein>
<evidence type="ECO:0000313" key="3">
    <source>
        <dbReference type="Proteomes" id="UP000637643"/>
    </source>
</evidence>